<comment type="function">
    <text evidence="5">Catalyzes the deamination of various vicinal amino-alcohols to oxo compounds. Allows this organism to utilize ethanolamine as the sole source of nitrogen and carbon in the presence of external vitamin B12.</text>
</comment>
<dbReference type="Gene3D" id="1.10.30.40">
    <property type="entry name" value="Ethanolamine ammonia-lyase light chain (EutC), N-terminal domain"/>
    <property type="match status" value="1"/>
</dbReference>
<gene>
    <name evidence="5" type="primary">eutC</name>
    <name evidence="6" type="ORF">WS67_13070</name>
</gene>
<dbReference type="Proteomes" id="UP000062788">
    <property type="component" value="Unassembled WGS sequence"/>
</dbReference>
<evidence type="ECO:0000256" key="5">
    <source>
        <dbReference type="HAMAP-Rule" id="MF_00601"/>
    </source>
</evidence>
<comment type="catalytic activity">
    <reaction evidence="5">
        <text>ethanolamine = acetaldehyde + NH4(+)</text>
        <dbReference type="Rhea" id="RHEA:15313"/>
        <dbReference type="ChEBI" id="CHEBI:15343"/>
        <dbReference type="ChEBI" id="CHEBI:28938"/>
        <dbReference type="ChEBI" id="CHEBI:57603"/>
        <dbReference type="EC" id="4.3.1.7"/>
    </reaction>
</comment>
<evidence type="ECO:0000256" key="2">
    <source>
        <dbReference type="ARBA" id="ARBA00023239"/>
    </source>
</evidence>
<accession>A0A124P8V7</accession>
<dbReference type="InterPro" id="IPR009246">
    <property type="entry name" value="EutC"/>
</dbReference>
<organism evidence="6 7">
    <name type="scientific">Burkholderia singularis</name>
    <dbReference type="NCBI Taxonomy" id="1503053"/>
    <lineage>
        <taxon>Bacteria</taxon>
        <taxon>Pseudomonadati</taxon>
        <taxon>Pseudomonadota</taxon>
        <taxon>Betaproteobacteria</taxon>
        <taxon>Burkholderiales</taxon>
        <taxon>Burkholderiaceae</taxon>
        <taxon>Burkholderia</taxon>
        <taxon>pseudomallei group</taxon>
    </lineage>
</organism>
<protein>
    <recommendedName>
        <fullName evidence="5">Ethanolamine ammonia-lyase small subunit</fullName>
        <shortName evidence="5">EAL small subunit</shortName>
        <ecNumber evidence="5">4.3.1.7</ecNumber>
    </recommendedName>
</protein>
<evidence type="ECO:0000313" key="6">
    <source>
        <dbReference type="EMBL" id="KVE26557.1"/>
    </source>
</evidence>
<comment type="pathway">
    <text evidence="5">Amine and polyamine degradation; ethanolamine degradation.</text>
</comment>
<dbReference type="Pfam" id="PF05985">
    <property type="entry name" value="EutC"/>
    <property type="match status" value="1"/>
</dbReference>
<evidence type="ECO:0000313" key="7">
    <source>
        <dbReference type="Proteomes" id="UP000062788"/>
    </source>
</evidence>
<reference evidence="6 7" key="1">
    <citation type="submission" date="2015-11" db="EMBL/GenBank/DDBJ databases">
        <title>Expanding the genomic diversity of Burkholderia species for the development of highly accurate diagnostics.</title>
        <authorList>
            <person name="Sahl J."/>
            <person name="Keim P."/>
            <person name="Wagner D."/>
        </authorList>
    </citation>
    <scope>NUCLEOTIDE SEQUENCE [LARGE SCALE GENOMIC DNA]</scope>
    <source>
        <strain evidence="6 7">TSV85</strain>
    </source>
</reference>
<dbReference type="GO" id="GO:0008851">
    <property type="term" value="F:ethanolamine ammonia-lyase activity"/>
    <property type="evidence" value="ECO:0007669"/>
    <property type="project" value="UniProtKB-UniRule"/>
</dbReference>
<dbReference type="GO" id="GO:0046336">
    <property type="term" value="P:ethanolamine catabolic process"/>
    <property type="evidence" value="ECO:0007669"/>
    <property type="project" value="UniProtKB-UniRule"/>
</dbReference>
<dbReference type="NCBIfam" id="NF003971">
    <property type="entry name" value="PRK05465.1"/>
    <property type="match status" value="1"/>
</dbReference>
<evidence type="ECO:0000256" key="1">
    <source>
        <dbReference type="ARBA" id="ARBA00022628"/>
    </source>
</evidence>
<keyword evidence="2 5" id="KW-0456">Lyase</keyword>
<dbReference type="RefSeq" id="WP_059516957.1">
    <property type="nucleotide sequence ID" value="NZ_LOWA01000032.1"/>
</dbReference>
<feature type="binding site" evidence="5">
    <location>
        <position position="159"/>
    </location>
    <ligand>
        <name>adenosylcob(III)alamin</name>
        <dbReference type="ChEBI" id="CHEBI:18408"/>
    </ligand>
</feature>
<dbReference type="UniPathway" id="UPA00560"/>
<feature type="binding site" evidence="5">
    <location>
        <position position="209"/>
    </location>
    <ligand>
        <name>adenosylcob(III)alamin</name>
        <dbReference type="ChEBI" id="CHEBI:18408"/>
    </ligand>
</feature>
<comment type="similarity">
    <text evidence="5">Belongs to the EutC family.</text>
</comment>
<name>A0A124P8V7_9BURK</name>
<dbReference type="InterPro" id="IPR042251">
    <property type="entry name" value="EutC_C"/>
</dbReference>
<dbReference type="PIRSF" id="PIRSF018982">
    <property type="entry name" value="EutC"/>
    <property type="match status" value="1"/>
</dbReference>
<dbReference type="GO" id="GO:0009350">
    <property type="term" value="C:ethanolamine ammonia-lyase complex"/>
    <property type="evidence" value="ECO:0007669"/>
    <property type="project" value="UniProtKB-UniRule"/>
</dbReference>
<comment type="caution">
    <text evidence="6">The sequence shown here is derived from an EMBL/GenBank/DDBJ whole genome shotgun (WGS) entry which is preliminary data.</text>
</comment>
<dbReference type="GO" id="GO:0031471">
    <property type="term" value="C:ethanolamine degradation polyhedral organelle"/>
    <property type="evidence" value="ECO:0007669"/>
    <property type="project" value="UniProtKB-UniRule"/>
</dbReference>
<proteinExistence type="inferred from homology"/>
<keyword evidence="3 5" id="KW-0170">Cobalt</keyword>
<dbReference type="GO" id="GO:0006520">
    <property type="term" value="P:amino acid metabolic process"/>
    <property type="evidence" value="ECO:0007669"/>
    <property type="project" value="InterPro"/>
</dbReference>
<comment type="subcellular location">
    <subcellularLocation>
        <location evidence="5">Bacterial microcompartment</location>
    </subcellularLocation>
</comment>
<feature type="binding site" evidence="5">
    <location>
        <position position="180"/>
    </location>
    <ligand>
        <name>adenosylcob(III)alamin</name>
        <dbReference type="ChEBI" id="CHEBI:18408"/>
    </ligand>
</feature>
<comment type="subunit">
    <text evidence="5">The basic unit is a heterodimer which dimerizes to form tetramers. The heterotetramers trimerize; 6 large subunits form a core ring with 6 small subunits projecting outwards.</text>
</comment>
<dbReference type="GO" id="GO:0031419">
    <property type="term" value="F:cobalamin binding"/>
    <property type="evidence" value="ECO:0007669"/>
    <property type="project" value="UniProtKB-UniRule"/>
</dbReference>
<keyword evidence="4 5" id="KW-1283">Bacterial microcompartment</keyword>
<dbReference type="OrthoDB" id="114248at2"/>
<dbReference type="EC" id="4.3.1.7" evidence="5"/>
<dbReference type="EMBL" id="LOWA01000032">
    <property type="protein sequence ID" value="KVE26557.1"/>
    <property type="molecule type" value="Genomic_DNA"/>
</dbReference>
<dbReference type="HAMAP" id="MF_00601">
    <property type="entry name" value="EutC"/>
    <property type="match status" value="1"/>
</dbReference>
<evidence type="ECO:0000256" key="4">
    <source>
        <dbReference type="ARBA" id="ARBA00024446"/>
    </source>
</evidence>
<dbReference type="PANTHER" id="PTHR39330">
    <property type="entry name" value="ETHANOLAMINE AMMONIA-LYASE LIGHT CHAIN"/>
    <property type="match status" value="1"/>
</dbReference>
<dbReference type="Gene3D" id="3.40.50.11240">
    <property type="entry name" value="Ethanolamine ammonia-lyase light chain (EutC)"/>
    <property type="match status" value="1"/>
</dbReference>
<keyword evidence="1 5" id="KW-0846">Cobalamin</keyword>
<dbReference type="InterPro" id="IPR042255">
    <property type="entry name" value="EutC_N"/>
</dbReference>
<dbReference type="PANTHER" id="PTHR39330:SF1">
    <property type="entry name" value="ETHANOLAMINE AMMONIA-LYASE SMALL SUBUNIT"/>
    <property type="match status" value="1"/>
</dbReference>
<keyword evidence="7" id="KW-1185">Reference proteome</keyword>
<dbReference type="AlphaFoldDB" id="A0A124P8V7"/>
<comment type="cofactor">
    <cofactor evidence="5">
        <name>adenosylcob(III)alamin</name>
        <dbReference type="ChEBI" id="CHEBI:18408"/>
    </cofactor>
    <text evidence="5">Binds between the large and small subunits.</text>
</comment>
<sequence>MSDAVERNPWSELRAFTNARIALGRAGNSLPTAPLLAFNLSHAQARDAVHQPLDADALRRELDAAGFATLAADSAAPDRQHYLRRPDLGRRLSDASRAALAQAAAASGGAARPDVVFVIGDGLSAFAAAKQALPLLNAVRPKLDGWRIGPVVVARQARVALGDEIGELLGARFVAMLIGERPGLSSPDSLGVYLTHAPKVGCHDAQRNCISNVRPEGLPYEAAAHKLHYLLTHARRLGLTGVGLKDDSDALPPAARAGQLTVE</sequence>
<evidence type="ECO:0000256" key="3">
    <source>
        <dbReference type="ARBA" id="ARBA00023285"/>
    </source>
</evidence>